<accession>A0A9W7AEP3</accession>
<proteinExistence type="predicted"/>
<name>A0A9W7AEP3_9STRA</name>
<sequence>MKTPPNTFVIKKGQKHKSPKRGVILHFCIPFHHHFLPLAQLLSTIPFPISSSHFALPISVAFKLNGPGNQDITPVPMRREEGW</sequence>
<dbReference type="AlphaFoldDB" id="A0A9W7AEP3"/>
<gene>
    <name evidence="1" type="ORF">TL16_g04565</name>
</gene>
<protein>
    <submittedName>
        <fullName evidence="1">Uncharacterized protein</fullName>
    </submittedName>
</protein>
<evidence type="ECO:0000313" key="2">
    <source>
        <dbReference type="Proteomes" id="UP001162640"/>
    </source>
</evidence>
<reference evidence="2" key="1">
    <citation type="journal article" date="2023" name="Commun. Biol.">
        <title>Genome analysis of Parmales, the sister group of diatoms, reveals the evolutionary specialization of diatoms from phago-mixotrophs to photoautotrophs.</title>
        <authorList>
            <person name="Ban H."/>
            <person name="Sato S."/>
            <person name="Yoshikawa S."/>
            <person name="Yamada K."/>
            <person name="Nakamura Y."/>
            <person name="Ichinomiya M."/>
            <person name="Sato N."/>
            <person name="Blanc-Mathieu R."/>
            <person name="Endo H."/>
            <person name="Kuwata A."/>
            <person name="Ogata H."/>
        </authorList>
    </citation>
    <scope>NUCLEOTIDE SEQUENCE [LARGE SCALE GENOMIC DNA]</scope>
</reference>
<dbReference type="EMBL" id="BLQM01000127">
    <property type="protein sequence ID" value="GMH66999.1"/>
    <property type="molecule type" value="Genomic_DNA"/>
</dbReference>
<evidence type="ECO:0000313" key="1">
    <source>
        <dbReference type="EMBL" id="GMH66999.1"/>
    </source>
</evidence>
<dbReference type="Proteomes" id="UP001162640">
    <property type="component" value="Unassembled WGS sequence"/>
</dbReference>
<comment type="caution">
    <text evidence="1">The sequence shown here is derived from an EMBL/GenBank/DDBJ whole genome shotgun (WGS) entry which is preliminary data.</text>
</comment>
<organism evidence="1 2">
    <name type="scientific">Triparma laevis f. inornata</name>
    <dbReference type="NCBI Taxonomy" id="1714386"/>
    <lineage>
        <taxon>Eukaryota</taxon>
        <taxon>Sar</taxon>
        <taxon>Stramenopiles</taxon>
        <taxon>Ochrophyta</taxon>
        <taxon>Bolidophyceae</taxon>
        <taxon>Parmales</taxon>
        <taxon>Triparmaceae</taxon>
        <taxon>Triparma</taxon>
    </lineage>
</organism>